<dbReference type="GO" id="GO:0004519">
    <property type="term" value="F:endonuclease activity"/>
    <property type="evidence" value="ECO:0007669"/>
    <property type="project" value="InterPro"/>
</dbReference>
<dbReference type="STRING" id="49186.SAMN05421647_101712"/>
<dbReference type="AlphaFoldDB" id="A0A1N6P1G9"/>
<evidence type="ECO:0000313" key="1">
    <source>
        <dbReference type="EMBL" id="SIP98190.1"/>
    </source>
</evidence>
<accession>A0A1N6P1G9</accession>
<gene>
    <name evidence="1" type="ORF">SAMN05421647_101712</name>
</gene>
<name>A0A1N6P1G9_9GAMM</name>
<dbReference type="RefSeq" id="WP_076460859.1">
    <property type="nucleotide sequence ID" value="NZ_FTMN01000001.1"/>
</dbReference>
<keyword evidence="2" id="KW-1185">Reference proteome</keyword>
<dbReference type="Proteomes" id="UP000186895">
    <property type="component" value="Unassembled WGS sequence"/>
</dbReference>
<dbReference type="GO" id="GO:0003723">
    <property type="term" value="F:RNA binding"/>
    <property type="evidence" value="ECO:0007669"/>
    <property type="project" value="InterPro"/>
</dbReference>
<evidence type="ECO:0000313" key="2">
    <source>
        <dbReference type="Proteomes" id="UP000186895"/>
    </source>
</evidence>
<sequence>MRIISKRTLRAFWESDHKYLDAKGPLEAWHEEVVKADWDTPQKVKTQFRNASILKDGRVVFNIKGNDYRLVVWINYPYRIVYVRFVGTHKQYDEIDVETV</sequence>
<dbReference type="InterPro" id="IPR018669">
    <property type="entry name" value="Toxin_HigB"/>
</dbReference>
<protein>
    <submittedName>
        <fullName evidence="1">mRNA interferase HigB</fullName>
    </submittedName>
</protein>
<organism evidence="1 2">
    <name type="scientific">Marinobacterium stanieri</name>
    <dbReference type="NCBI Taxonomy" id="49186"/>
    <lineage>
        <taxon>Bacteria</taxon>
        <taxon>Pseudomonadati</taxon>
        <taxon>Pseudomonadota</taxon>
        <taxon>Gammaproteobacteria</taxon>
        <taxon>Oceanospirillales</taxon>
        <taxon>Oceanospirillaceae</taxon>
        <taxon>Marinobacterium</taxon>
    </lineage>
</organism>
<reference evidence="1 2" key="1">
    <citation type="submission" date="2017-01" db="EMBL/GenBank/DDBJ databases">
        <authorList>
            <person name="Mah S.A."/>
            <person name="Swanson W.J."/>
            <person name="Moy G.W."/>
            <person name="Vacquier V.D."/>
        </authorList>
    </citation>
    <scope>NUCLEOTIDE SEQUENCE [LARGE SCALE GENOMIC DNA]</scope>
    <source>
        <strain evidence="1 2">DSM 7027</strain>
    </source>
</reference>
<proteinExistence type="predicted"/>
<dbReference type="EMBL" id="FTMN01000001">
    <property type="protein sequence ID" value="SIP98190.1"/>
    <property type="molecule type" value="Genomic_DNA"/>
</dbReference>
<dbReference type="Pfam" id="PF09907">
    <property type="entry name" value="HigB_toxin"/>
    <property type="match status" value="1"/>
</dbReference>
<dbReference type="GO" id="GO:0110001">
    <property type="term" value="C:toxin-antitoxin complex"/>
    <property type="evidence" value="ECO:0007669"/>
    <property type="project" value="InterPro"/>
</dbReference>